<reference evidence="1 2" key="1">
    <citation type="submission" date="2016-03" db="EMBL/GenBank/DDBJ databases">
        <title>EvidentialGene: Evidence-directed Construction of Genes on Genomes.</title>
        <authorList>
            <person name="Gilbert D.G."/>
            <person name="Choi J.-H."/>
            <person name="Mockaitis K."/>
            <person name="Colbourne J."/>
            <person name="Pfrender M."/>
        </authorList>
    </citation>
    <scope>NUCLEOTIDE SEQUENCE [LARGE SCALE GENOMIC DNA]</scope>
    <source>
        <strain evidence="1 2">Xinb3</strain>
        <tissue evidence="1">Complete organism</tissue>
    </source>
</reference>
<accession>A0A162D4D4</accession>
<organism evidence="1 2">
    <name type="scientific">Daphnia magna</name>
    <dbReference type="NCBI Taxonomy" id="35525"/>
    <lineage>
        <taxon>Eukaryota</taxon>
        <taxon>Metazoa</taxon>
        <taxon>Ecdysozoa</taxon>
        <taxon>Arthropoda</taxon>
        <taxon>Crustacea</taxon>
        <taxon>Branchiopoda</taxon>
        <taxon>Diplostraca</taxon>
        <taxon>Cladocera</taxon>
        <taxon>Anomopoda</taxon>
        <taxon>Daphniidae</taxon>
        <taxon>Daphnia</taxon>
    </lineage>
</organism>
<gene>
    <name evidence="1" type="ORF">APZ42_005913</name>
</gene>
<dbReference type="PANTHER" id="PTHR22829:SF5">
    <property type="entry name" value="INTEGRAL MEMBRANE PROTEIN GPR155"/>
    <property type="match status" value="1"/>
</dbReference>
<dbReference type="Proteomes" id="UP000076858">
    <property type="component" value="Unassembled WGS sequence"/>
</dbReference>
<dbReference type="PANTHER" id="PTHR22829">
    <property type="entry name" value="DEP DOMAIN PROTEIN"/>
    <property type="match status" value="1"/>
</dbReference>
<proteinExistence type="predicted"/>
<comment type="caution">
    <text evidence="1">The sequence shown here is derived from an EMBL/GenBank/DDBJ whole genome shotgun (WGS) entry which is preliminary data.</text>
</comment>
<evidence type="ECO:0000313" key="2">
    <source>
        <dbReference type="Proteomes" id="UP000076858"/>
    </source>
</evidence>
<dbReference type="EMBL" id="LRGB01016469">
    <property type="protein sequence ID" value="KZR98594.1"/>
    <property type="molecule type" value="Genomic_DNA"/>
</dbReference>
<sequence length="290" mass="32237">VVLSSCLCAFATHNRLEGDNPNFQYGKLHALVASTVLIVSFSASAAECPLAHHRLLFDAFQYTPRSSTRTSTTSIDSNNFHHLPISKGALLVQESFYTGDPSSFNEYNKSAALMVESLFSPCDDAPGYGMDVPADELHSRKGSLASLGRNPQVMLAGMRLTEPEESFVIATMSSKSLDMSGIAVCVWTLVMEEMTGIYVMLLFLDETLNFGQEIFVLVIFGLEPRRFLAPVWSGLKRRNKLKTVASLLSLTEAGDENKRNEQTVDHTCEQFMMFYMDKCIRDLVCDRKSV</sequence>
<keyword evidence="2" id="KW-1185">Reference proteome</keyword>
<feature type="non-terminal residue" evidence="1">
    <location>
        <position position="1"/>
    </location>
</feature>
<dbReference type="InterPro" id="IPR051832">
    <property type="entry name" value="mTOR-Rac_regulators"/>
</dbReference>
<name>A0A162D4D4_9CRUS</name>
<dbReference type="AlphaFoldDB" id="A0A162D4D4"/>
<protein>
    <submittedName>
        <fullName evidence="1">Uncharacterized protein</fullName>
    </submittedName>
</protein>
<dbReference type="GO" id="GO:0030514">
    <property type="term" value="P:negative regulation of BMP signaling pathway"/>
    <property type="evidence" value="ECO:0007669"/>
    <property type="project" value="TreeGrafter"/>
</dbReference>
<dbReference type="OrthoDB" id="2133778at2759"/>
<evidence type="ECO:0000313" key="1">
    <source>
        <dbReference type="EMBL" id="KZR98594.1"/>
    </source>
</evidence>